<accession>A0AAN9IDS7</accession>
<dbReference type="EMBL" id="JAYWIO010000003">
    <property type="protein sequence ID" value="KAK7273415.1"/>
    <property type="molecule type" value="Genomic_DNA"/>
</dbReference>
<protein>
    <submittedName>
        <fullName evidence="1">Uncharacterized protein</fullName>
    </submittedName>
</protein>
<proteinExistence type="predicted"/>
<reference evidence="1 2" key="1">
    <citation type="submission" date="2024-01" db="EMBL/GenBank/DDBJ databases">
        <title>The genomes of 5 underutilized Papilionoideae crops provide insights into root nodulation and disease resistanc.</title>
        <authorList>
            <person name="Yuan L."/>
        </authorList>
    </citation>
    <scope>NUCLEOTIDE SEQUENCE [LARGE SCALE GENOMIC DNA]</scope>
    <source>
        <strain evidence="1">ZHUSHIDOU_FW_LH</strain>
        <tissue evidence="1">Leaf</tissue>
    </source>
</reference>
<evidence type="ECO:0000313" key="2">
    <source>
        <dbReference type="Proteomes" id="UP001372338"/>
    </source>
</evidence>
<gene>
    <name evidence="1" type="ORF">RIF29_14464</name>
</gene>
<evidence type="ECO:0000313" key="1">
    <source>
        <dbReference type="EMBL" id="KAK7273415.1"/>
    </source>
</evidence>
<keyword evidence="2" id="KW-1185">Reference proteome</keyword>
<organism evidence="1 2">
    <name type="scientific">Crotalaria pallida</name>
    <name type="common">Smooth rattlebox</name>
    <name type="synonym">Crotalaria striata</name>
    <dbReference type="NCBI Taxonomy" id="3830"/>
    <lineage>
        <taxon>Eukaryota</taxon>
        <taxon>Viridiplantae</taxon>
        <taxon>Streptophyta</taxon>
        <taxon>Embryophyta</taxon>
        <taxon>Tracheophyta</taxon>
        <taxon>Spermatophyta</taxon>
        <taxon>Magnoliopsida</taxon>
        <taxon>eudicotyledons</taxon>
        <taxon>Gunneridae</taxon>
        <taxon>Pentapetalae</taxon>
        <taxon>rosids</taxon>
        <taxon>fabids</taxon>
        <taxon>Fabales</taxon>
        <taxon>Fabaceae</taxon>
        <taxon>Papilionoideae</taxon>
        <taxon>50 kb inversion clade</taxon>
        <taxon>genistoids sensu lato</taxon>
        <taxon>core genistoids</taxon>
        <taxon>Crotalarieae</taxon>
        <taxon>Crotalaria</taxon>
    </lineage>
</organism>
<sequence length="126" mass="13611">MGFTAAATERETRVLPPLVANCDAPLTGAMIFWFLRLCPLQPPPWEPPPPPPPRATAVHVGAASLAIPSLSPFFISSLRFTSRPVAAHTATRSPTHGSNPSAFLFLLQHSRPHCPCTPLSNFRPQP</sequence>
<comment type="caution">
    <text evidence="1">The sequence shown here is derived from an EMBL/GenBank/DDBJ whole genome shotgun (WGS) entry which is preliminary data.</text>
</comment>
<dbReference type="AlphaFoldDB" id="A0AAN9IDS7"/>
<name>A0AAN9IDS7_CROPI</name>
<dbReference type="Proteomes" id="UP001372338">
    <property type="component" value="Unassembled WGS sequence"/>
</dbReference>